<reference evidence="2 3" key="1">
    <citation type="journal article" date="2013" name="PLoS ONE">
        <title>Lactobacillus paracasei comparative genomics: towards species pan-genome definition and exploitation of diversity.</title>
        <authorList>
            <person name="Smokvina T."/>
            <person name="Wels M."/>
            <person name="Polka J."/>
            <person name="Chervaux C."/>
            <person name="Brisse S."/>
            <person name="Boekhorst J."/>
            <person name="van Hylckama Vlieg J.E."/>
            <person name="Siezen R.J."/>
        </authorList>
    </citation>
    <scope>NUCLEOTIDE SEQUENCE [LARGE SCALE GENOMIC DNA]</scope>
    <source>
        <strain evidence="2 3">Lpp122</strain>
    </source>
</reference>
<evidence type="ECO:0000313" key="3">
    <source>
        <dbReference type="Proteomes" id="UP000014281"/>
    </source>
</evidence>
<name>A0A8E0I4I5_LACPA</name>
<dbReference type="RefSeq" id="WP_016383739.1">
    <property type="nucleotide sequence ID" value="NZ_ANKW01000034.1"/>
</dbReference>
<dbReference type="Proteomes" id="UP000014281">
    <property type="component" value="Unassembled WGS sequence"/>
</dbReference>
<dbReference type="Pfam" id="PF05713">
    <property type="entry name" value="MobC"/>
    <property type="match status" value="1"/>
</dbReference>
<accession>A0A8E0I4I5</accession>
<protein>
    <recommendedName>
        <fullName evidence="1">Bacterial mobilisation domain-containing protein</fullName>
    </recommendedName>
</protein>
<evidence type="ECO:0000313" key="2">
    <source>
        <dbReference type="EMBL" id="EPC18408.1"/>
    </source>
</evidence>
<feature type="domain" description="Bacterial mobilisation" evidence="1">
    <location>
        <begin position="65"/>
        <end position="101"/>
    </location>
</feature>
<dbReference type="InterPro" id="IPR008687">
    <property type="entry name" value="MobC"/>
</dbReference>
<proteinExistence type="predicted"/>
<evidence type="ECO:0000259" key="1">
    <source>
        <dbReference type="Pfam" id="PF05713"/>
    </source>
</evidence>
<dbReference type="AlphaFoldDB" id="A0A8E0I4I5"/>
<comment type="caution">
    <text evidence="2">The sequence shown here is derived from an EMBL/GenBank/DDBJ whole genome shotgun (WGS) entry which is preliminary data.</text>
</comment>
<sequence length="133" mass="15309">MVYRKQRRTRNIQKIVRLSSSELEDLNLRLAMSGNKKFNSFALQSLLTNKIFHVDFSDTKALTAELARIGNNLNQIAHIANTNNTVTNDQVIELKEQVHQLFLAVNDELLHRLDNVKKFEQVILYGSDKNSLD</sequence>
<dbReference type="EMBL" id="ANKW01000034">
    <property type="protein sequence ID" value="EPC18408.1"/>
    <property type="molecule type" value="Genomic_DNA"/>
</dbReference>
<organism evidence="2 3">
    <name type="scientific">Lacticaseibacillus paracasei subsp. paracasei Lpp122</name>
    <dbReference type="NCBI Taxonomy" id="1256218"/>
    <lineage>
        <taxon>Bacteria</taxon>
        <taxon>Bacillati</taxon>
        <taxon>Bacillota</taxon>
        <taxon>Bacilli</taxon>
        <taxon>Lactobacillales</taxon>
        <taxon>Lactobacillaceae</taxon>
        <taxon>Lacticaseibacillus</taxon>
    </lineage>
</organism>
<gene>
    <name evidence="2" type="ORF">Lpp122_1880</name>
</gene>